<organism evidence="1 2">
    <name type="scientific">Runella slithyformis (strain ATCC 29530 / DSM 19594 / LMG 11500 / NCIMB 11436 / LSU 4)</name>
    <dbReference type="NCBI Taxonomy" id="761193"/>
    <lineage>
        <taxon>Bacteria</taxon>
        <taxon>Pseudomonadati</taxon>
        <taxon>Bacteroidota</taxon>
        <taxon>Cytophagia</taxon>
        <taxon>Cytophagales</taxon>
        <taxon>Spirosomataceae</taxon>
        <taxon>Runella</taxon>
    </lineage>
</organism>
<dbReference type="KEGG" id="rsi:Runsl_1213"/>
<dbReference type="EMBL" id="CP002859">
    <property type="protein sequence ID" value="AEI47641.1"/>
    <property type="molecule type" value="Genomic_DNA"/>
</dbReference>
<evidence type="ECO:0000313" key="1">
    <source>
        <dbReference type="EMBL" id="AEI47641.1"/>
    </source>
</evidence>
<name>A0A7U3ZI38_RUNSL</name>
<accession>A0A7U3ZI38</accession>
<dbReference type="Proteomes" id="UP000000493">
    <property type="component" value="Chromosome"/>
</dbReference>
<protein>
    <submittedName>
        <fullName evidence="1">Uncharacterized protein</fullName>
    </submittedName>
</protein>
<proteinExistence type="predicted"/>
<dbReference type="AlphaFoldDB" id="A0A7U3ZI38"/>
<sequence length="65" mass="7270">MKSDAPEQPNPNDWTPPQLAEAAEQLHNAISIAARDGLPVTYLGFLKQYCEYLLLNSNKIKTPFP</sequence>
<reference evidence="1 2" key="2">
    <citation type="journal article" date="2012" name="Stand. Genomic Sci.">
        <title>Complete genome sequence of the aquatic bacterium Runella slithyformis type strain (LSU 4(T)).</title>
        <authorList>
            <person name="Copeland A."/>
            <person name="Zhang X."/>
            <person name="Misra M."/>
            <person name="Lapidus A."/>
            <person name="Nolan M."/>
            <person name="Lucas S."/>
            <person name="Deshpande S."/>
            <person name="Cheng J.F."/>
            <person name="Tapia R."/>
            <person name="Goodwin L.A."/>
            <person name="Pitluck S."/>
            <person name="Liolios K."/>
            <person name="Pagani I."/>
            <person name="Ivanova N."/>
            <person name="Mikhailova N."/>
            <person name="Pati A."/>
            <person name="Chen A."/>
            <person name="Palaniappan K."/>
            <person name="Land M."/>
            <person name="Hauser L."/>
            <person name="Pan C."/>
            <person name="Jeffries C.D."/>
            <person name="Detter J.C."/>
            <person name="Brambilla E.M."/>
            <person name="Rohde M."/>
            <person name="Djao O.D."/>
            <person name="Goker M."/>
            <person name="Sikorski J."/>
            <person name="Tindall B.J."/>
            <person name="Woyke T."/>
            <person name="Bristow J."/>
            <person name="Eisen J.A."/>
            <person name="Markowitz V."/>
            <person name="Hugenholtz P."/>
            <person name="Kyrpides N.C."/>
            <person name="Klenk H.P."/>
            <person name="Mavromatis K."/>
        </authorList>
    </citation>
    <scope>NUCLEOTIDE SEQUENCE [LARGE SCALE GENOMIC DNA]</scope>
    <source>
        <strain evidence="2">ATCC 29530 / DSM 19594 / LMG 11500 / NCIMB 11436 / LSU 4</strain>
    </source>
</reference>
<keyword evidence="2" id="KW-1185">Reference proteome</keyword>
<evidence type="ECO:0000313" key="2">
    <source>
        <dbReference type="Proteomes" id="UP000000493"/>
    </source>
</evidence>
<dbReference type="RefSeq" id="WP_013926960.1">
    <property type="nucleotide sequence ID" value="NC_015703.1"/>
</dbReference>
<reference evidence="2" key="1">
    <citation type="submission" date="2011-06" db="EMBL/GenBank/DDBJ databases">
        <title>The complete genome of chromosome of Runella slithyformis DSM 19594.</title>
        <authorList>
            <consortium name="US DOE Joint Genome Institute (JGI-PGF)"/>
            <person name="Lucas S."/>
            <person name="Han J."/>
            <person name="Lapidus A."/>
            <person name="Bruce D."/>
            <person name="Goodwin L."/>
            <person name="Pitluck S."/>
            <person name="Peters L."/>
            <person name="Kyrpides N."/>
            <person name="Mavromatis K."/>
            <person name="Ivanova N."/>
            <person name="Ovchinnikova G."/>
            <person name="Zhang X."/>
            <person name="Misra M."/>
            <person name="Detter J.C."/>
            <person name="Tapia R."/>
            <person name="Han C."/>
            <person name="Land M."/>
            <person name="Hauser L."/>
            <person name="Markowitz V."/>
            <person name="Cheng J.-F."/>
            <person name="Hugenholtz P."/>
            <person name="Woyke T."/>
            <person name="Wu D."/>
            <person name="Tindall B."/>
            <person name="Faehrich R."/>
            <person name="Brambilla E."/>
            <person name="Klenk H.-P."/>
            <person name="Eisen J.A."/>
        </authorList>
    </citation>
    <scope>NUCLEOTIDE SEQUENCE [LARGE SCALE GENOMIC DNA]</scope>
    <source>
        <strain evidence="2">ATCC 29530 / DSM 19594 / LMG 11500 / NCIMB 11436 / LSU 4</strain>
    </source>
</reference>
<gene>
    <name evidence="1" type="ordered locus">Runsl_1213</name>
</gene>